<comment type="caution">
    <text evidence="7">The sequence shown here is derived from an EMBL/GenBank/DDBJ whole genome shotgun (WGS) entry which is preliminary data.</text>
</comment>
<dbReference type="InterPro" id="IPR018660">
    <property type="entry name" value="MliC"/>
</dbReference>
<dbReference type="Proteomes" id="UP000651010">
    <property type="component" value="Unassembled WGS sequence"/>
</dbReference>
<keyword evidence="4" id="KW-0449">Lipoprotein</keyword>
<sequence length="115" mass="11901">MRMPHFILAATAGAMLAACATPSNEHAPAGAASNWISYTCSDGQEVKAAYPDSDTALLEIKGSRHSLHSVISASGARYTGDGWQWWTKGMHDGMLAPLAAGESIASAAGVNCHAD</sequence>
<keyword evidence="2" id="KW-0472">Membrane</keyword>
<dbReference type="Pfam" id="PF09864">
    <property type="entry name" value="MliC"/>
    <property type="match status" value="1"/>
</dbReference>
<dbReference type="PROSITE" id="PS51257">
    <property type="entry name" value="PROKAR_LIPOPROTEIN"/>
    <property type="match status" value="1"/>
</dbReference>
<reference evidence="7 8" key="1">
    <citation type="submission" date="2020-09" db="EMBL/GenBank/DDBJ databases">
        <title>Dyella sp. 7MK23 isolated from forest soil.</title>
        <authorList>
            <person name="Fu J."/>
        </authorList>
    </citation>
    <scope>NUCLEOTIDE SEQUENCE [LARGE SCALE GENOMIC DNA]</scope>
    <source>
        <strain evidence="7 8">7MK23</strain>
    </source>
</reference>
<evidence type="ECO:0000259" key="6">
    <source>
        <dbReference type="Pfam" id="PF09864"/>
    </source>
</evidence>
<evidence type="ECO:0000256" key="4">
    <source>
        <dbReference type="ARBA" id="ARBA00023288"/>
    </source>
</evidence>
<keyword evidence="3" id="KW-0564">Palmitate</keyword>
<evidence type="ECO:0000256" key="1">
    <source>
        <dbReference type="ARBA" id="ARBA00022729"/>
    </source>
</evidence>
<protein>
    <submittedName>
        <fullName evidence="7">MliC family protein</fullName>
    </submittedName>
</protein>
<feature type="chain" id="PRO_5047445962" evidence="5">
    <location>
        <begin position="21"/>
        <end position="115"/>
    </location>
</feature>
<dbReference type="EMBL" id="JACZZA010000001">
    <property type="protein sequence ID" value="MBE1158795.1"/>
    <property type="molecule type" value="Genomic_DNA"/>
</dbReference>
<evidence type="ECO:0000256" key="2">
    <source>
        <dbReference type="ARBA" id="ARBA00023136"/>
    </source>
</evidence>
<evidence type="ECO:0000313" key="8">
    <source>
        <dbReference type="Proteomes" id="UP000651010"/>
    </source>
</evidence>
<feature type="signal peptide" evidence="5">
    <location>
        <begin position="1"/>
        <end position="20"/>
    </location>
</feature>
<keyword evidence="1 5" id="KW-0732">Signal</keyword>
<evidence type="ECO:0000256" key="5">
    <source>
        <dbReference type="SAM" id="SignalP"/>
    </source>
</evidence>
<name>A0ABR9G445_9GAMM</name>
<keyword evidence="8" id="KW-1185">Reference proteome</keyword>
<organism evidence="7 8">
    <name type="scientific">Dyella acidiphila</name>
    <dbReference type="NCBI Taxonomy" id="2775866"/>
    <lineage>
        <taxon>Bacteria</taxon>
        <taxon>Pseudomonadati</taxon>
        <taxon>Pseudomonadota</taxon>
        <taxon>Gammaproteobacteria</taxon>
        <taxon>Lysobacterales</taxon>
        <taxon>Rhodanobacteraceae</taxon>
        <taxon>Dyella</taxon>
    </lineage>
</organism>
<proteinExistence type="predicted"/>
<evidence type="ECO:0000313" key="7">
    <source>
        <dbReference type="EMBL" id="MBE1158795.1"/>
    </source>
</evidence>
<evidence type="ECO:0000256" key="3">
    <source>
        <dbReference type="ARBA" id="ARBA00023139"/>
    </source>
</evidence>
<dbReference type="RefSeq" id="WP_192553664.1">
    <property type="nucleotide sequence ID" value="NZ_JACZZA010000001.1"/>
</dbReference>
<feature type="domain" description="C-type lysozyme inhibitor" evidence="6">
    <location>
        <begin position="38"/>
        <end position="95"/>
    </location>
</feature>
<accession>A0ABR9G445</accession>
<dbReference type="InterPro" id="IPR036328">
    <property type="entry name" value="MliC_sf"/>
</dbReference>
<dbReference type="Gene3D" id="2.40.128.200">
    <property type="match status" value="1"/>
</dbReference>
<dbReference type="SUPFAM" id="SSF141488">
    <property type="entry name" value="YdhA-like"/>
    <property type="match status" value="1"/>
</dbReference>
<gene>
    <name evidence="7" type="ORF">IGX34_00265</name>
</gene>